<keyword evidence="6 8" id="KW-0472">Membrane</keyword>
<organism evidence="11 12">
    <name type="scientific">Triparma retinervis</name>
    <dbReference type="NCBI Taxonomy" id="2557542"/>
    <lineage>
        <taxon>Eukaryota</taxon>
        <taxon>Sar</taxon>
        <taxon>Stramenopiles</taxon>
        <taxon>Ochrophyta</taxon>
        <taxon>Bolidophyceae</taxon>
        <taxon>Parmales</taxon>
        <taxon>Triparmaceae</taxon>
        <taxon>Triparma</taxon>
    </lineage>
</organism>
<comment type="subcellular location">
    <subcellularLocation>
        <location evidence="1">Membrane</location>
        <topology evidence="1">Multi-pass membrane protein</topology>
    </subcellularLocation>
</comment>
<feature type="transmembrane region" description="Helical" evidence="8">
    <location>
        <begin position="301"/>
        <end position="320"/>
    </location>
</feature>
<dbReference type="Proteomes" id="UP001165082">
    <property type="component" value="Unassembled WGS sequence"/>
</dbReference>
<dbReference type="Pfam" id="PF01699">
    <property type="entry name" value="Na_Ca_ex"/>
    <property type="match status" value="2"/>
</dbReference>
<dbReference type="GO" id="GO:0006874">
    <property type="term" value="P:intracellular calcium ion homeostasis"/>
    <property type="evidence" value="ECO:0007669"/>
    <property type="project" value="TreeGrafter"/>
</dbReference>
<evidence type="ECO:0000313" key="12">
    <source>
        <dbReference type="Proteomes" id="UP001165082"/>
    </source>
</evidence>
<feature type="chain" id="PRO_5040765016" description="Sodium/calcium exchanger membrane region domain-containing protein" evidence="9">
    <location>
        <begin position="20"/>
        <end position="457"/>
    </location>
</feature>
<feature type="transmembrane region" description="Helical" evidence="8">
    <location>
        <begin position="161"/>
        <end position="182"/>
    </location>
</feature>
<dbReference type="PANTHER" id="PTHR10846:SF8">
    <property type="entry name" value="INNER MEMBRANE PROTEIN YRBG"/>
    <property type="match status" value="1"/>
</dbReference>
<evidence type="ECO:0000313" key="11">
    <source>
        <dbReference type="EMBL" id="GMH58703.1"/>
    </source>
</evidence>
<keyword evidence="3" id="KW-0050">Antiport</keyword>
<keyword evidence="4 8" id="KW-0812">Transmembrane</keyword>
<sequence>MKHPNKTKLVLLFLGLALAAFLNSSTPTTTSGSLIHPSSNPKVLSLPRHLRKSGDEGAKPAEPETNPDVPPTHNHTKPHIKVLTLSFKILYTTFAAFFVFLGLAIICDDYLCPAIDIICENLEMSHDIAGATLLAFGSSAPEIFMNVAATASGKVTMSLPAILGSAIIAFGMIPSICSIAVGDMKLSTWAVMRDSVIYVVAVALMWNFLEDGVVDLRESFILTALYFAYLVIIFVPVCCSKATVDYTNIADAEGSVEEEEDEDEGGSNFVVSILSKFYQLIFAWTVPVQPEGSPNNSTCKAFMSVLLALLWVTALSSAALSQTTAGATVLAFGAQIPDTFGSLSLAKAGQPGGAVANAIGSQVINVSLGVGAPFLCYNLFYKKSVHAGDDDGMRQLVTCLSVVIITFWIVMLPLLRWIQGTSHISESRLSRFGGLALGFVSVIMYCTFVFLQEEDTL</sequence>
<gene>
    <name evidence="11" type="ORF">TrRE_jg6590</name>
</gene>
<evidence type="ECO:0000256" key="7">
    <source>
        <dbReference type="SAM" id="MobiDB-lite"/>
    </source>
</evidence>
<dbReference type="InterPro" id="IPR004481">
    <property type="entry name" value="K/Na/Ca-exchanger"/>
</dbReference>
<evidence type="ECO:0000256" key="8">
    <source>
        <dbReference type="SAM" id="Phobius"/>
    </source>
</evidence>
<comment type="caution">
    <text evidence="11">The sequence shown here is derived from an EMBL/GenBank/DDBJ whole genome shotgun (WGS) entry which is preliminary data.</text>
</comment>
<feature type="signal peptide" evidence="9">
    <location>
        <begin position="1"/>
        <end position="19"/>
    </location>
</feature>
<feature type="transmembrane region" description="Helical" evidence="8">
    <location>
        <begin position="128"/>
        <end position="149"/>
    </location>
</feature>
<keyword evidence="3" id="KW-0813">Transport</keyword>
<feature type="domain" description="Sodium/calcium exchanger membrane region" evidence="10">
    <location>
        <begin position="306"/>
        <end position="451"/>
    </location>
</feature>
<dbReference type="GO" id="GO:0005262">
    <property type="term" value="F:calcium channel activity"/>
    <property type="evidence" value="ECO:0007669"/>
    <property type="project" value="TreeGrafter"/>
</dbReference>
<keyword evidence="12" id="KW-1185">Reference proteome</keyword>
<feature type="transmembrane region" description="Helical" evidence="8">
    <location>
        <begin position="189"/>
        <end position="208"/>
    </location>
</feature>
<evidence type="ECO:0000256" key="2">
    <source>
        <dbReference type="ARBA" id="ARBA00005364"/>
    </source>
</evidence>
<evidence type="ECO:0000256" key="5">
    <source>
        <dbReference type="ARBA" id="ARBA00022989"/>
    </source>
</evidence>
<evidence type="ECO:0000256" key="9">
    <source>
        <dbReference type="SAM" id="SignalP"/>
    </source>
</evidence>
<evidence type="ECO:0000256" key="1">
    <source>
        <dbReference type="ARBA" id="ARBA00004141"/>
    </source>
</evidence>
<feature type="compositionally biased region" description="Basic and acidic residues" evidence="7">
    <location>
        <begin position="52"/>
        <end position="62"/>
    </location>
</feature>
<feature type="transmembrane region" description="Helical" evidence="8">
    <location>
        <begin position="220"/>
        <end position="239"/>
    </location>
</feature>
<dbReference type="AlphaFoldDB" id="A0A9W6ZX37"/>
<evidence type="ECO:0000256" key="6">
    <source>
        <dbReference type="ARBA" id="ARBA00023136"/>
    </source>
</evidence>
<evidence type="ECO:0000256" key="4">
    <source>
        <dbReference type="ARBA" id="ARBA00022692"/>
    </source>
</evidence>
<dbReference type="EMBL" id="BRXZ01002272">
    <property type="protein sequence ID" value="GMH58703.1"/>
    <property type="molecule type" value="Genomic_DNA"/>
</dbReference>
<keyword evidence="9" id="KW-0732">Signal</keyword>
<dbReference type="GO" id="GO:0008273">
    <property type="term" value="F:calcium, potassium:sodium antiporter activity"/>
    <property type="evidence" value="ECO:0007669"/>
    <property type="project" value="TreeGrafter"/>
</dbReference>
<feature type="transmembrane region" description="Helical" evidence="8">
    <location>
        <begin position="429"/>
        <end position="451"/>
    </location>
</feature>
<dbReference type="InterPro" id="IPR044880">
    <property type="entry name" value="NCX_ion-bd_dom_sf"/>
</dbReference>
<accession>A0A9W6ZX37</accession>
<dbReference type="GO" id="GO:0005886">
    <property type="term" value="C:plasma membrane"/>
    <property type="evidence" value="ECO:0007669"/>
    <property type="project" value="TreeGrafter"/>
</dbReference>
<feature type="region of interest" description="Disordered" evidence="7">
    <location>
        <begin position="51"/>
        <end position="75"/>
    </location>
</feature>
<dbReference type="Gene3D" id="1.20.1420.30">
    <property type="entry name" value="NCX, central ion-binding region"/>
    <property type="match status" value="2"/>
</dbReference>
<evidence type="ECO:0000259" key="10">
    <source>
        <dbReference type="Pfam" id="PF01699"/>
    </source>
</evidence>
<feature type="domain" description="Sodium/calcium exchanger membrane region" evidence="10">
    <location>
        <begin position="94"/>
        <end position="234"/>
    </location>
</feature>
<dbReference type="InterPro" id="IPR004837">
    <property type="entry name" value="NaCa_Exmemb"/>
</dbReference>
<comment type="similarity">
    <text evidence="2">Belongs to the Ca(2+):cation antiporter (CaCA) (TC 2.A.19) family. SLC24A subfamily.</text>
</comment>
<dbReference type="OrthoDB" id="2127281at2759"/>
<feature type="transmembrane region" description="Helical" evidence="8">
    <location>
        <begin position="89"/>
        <end position="107"/>
    </location>
</feature>
<protein>
    <recommendedName>
        <fullName evidence="10">Sodium/calcium exchanger membrane region domain-containing protein</fullName>
    </recommendedName>
</protein>
<reference evidence="11" key="1">
    <citation type="submission" date="2022-07" db="EMBL/GenBank/DDBJ databases">
        <title>Genome analysis of Parmales, a sister group of diatoms, reveals the evolutionary specialization of diatoms from phago-mixotrophs to photoautotrophs.</title>
        <authorList>
            <person name="Ban H."/>
            <person name="Sato S."/>
            <person name="Yoshikawa S."/>
            <person name="Kazumasa Y."/>
            <person name="Nakamura Y."/>
            <person name="Ichinomiya M."/>
            <person name="Saitoh K."/>
            <person name="Sato N."/>
            <person name="Blanc-Mathieu R."/>
            <person name="Endo H."/>
            <person name="Kuwata A."/>
            <person name="Ogata H."/>
        </authorList>
    </citation>
    <scope>NUCLEOTIDE SEQUENCE</scope>
</reference>
<keyword evidence="5 8" id="KW-1133">Transmembrane helix</keyword>
<feature type="transmembrane region" description="Helical" evidence="8">
    <location>
        <begin position="395"/>
        <end position="417"/>
    </location>
</feature>
<dbReference type="PANTHER" id="PTHR10846">
    <property type="entry name" value="SODIUM/POTASSIUM/CALCIUM EXCHANGER"/>
    <property type="match status" value="1"/>
</dbReference>
<evidence type="ECO:0000256" key="3">
    <source>
        <dbReference type="ARBA" id="ARBA00022449"/>
    </source>
</evidence>
<proteinExistence type="inferred from homology"/>
<name>A0A9W6ZX37_9STRA</name>